<gene>
    <name evidence="2" type="ORF">PPYR1160_LOCUS9005</name>
</gene>
<sequence>MGSIQSRDLKWRGDQPREGPSVLNVYLKRTVKPWAFYPNVEVSYKELQEQRENGPPAVFVERVGWPLWHGLYDHLLEYRLRQREIMGDDLPPDQKCFRCLASFALAISLVGCFVLCYISNKMQSRIAESKSQLRSDLNVLQGSDANPKGIMLALKERRARNGSDEELHEEWIEMDCEEADSPYGGYYAPEEEGVPVVQGHLVEGP</sequence>
<organism evidence="2">
    <name type="scientific">Pinguiococcus pyrenoidosus</name>
    <dbReference type="NCBI Taxonomy" id="172671"/>
    <lineage>
        <taxon>Eukaryota</taxon>
        <taxon>Sar</taxon>
        <taxon>Stramenopiles</taxon>
        <taxon>Ochrophyta</taxon>
        <taxon>Pinguiophyceae</taxon>
        <taxon>Pinguiochrysidales</taxon>
        <taxon>Pinguiochrysidaceae</taxon>
        <taxon>Pinguiococcus</taxon>
    </lineage>
</organism>
<keyword evidence="1" id="KW-0812">Transmembrane</keyword>
<accession>A0A7R9UBF1</accession>
<evidence type="ECO:0000256" key="1">
    <source>
        <dbReference type="SAM" id="Phobius"/>
    </source>
</evidence>
<dbReference type="EMBL" id="HBEA01011787">
    <property type="protein sequence ID" value="CAD8259503.1"/>
    <property type="molecule type" value="Transcribed_RNA"/>
</dbReference>
<reference evidence="2" key="1">
    <citation type="submission" date="2021-01" db="EMBL/GenBank/DDBJ databases">
        <authorList>
            <person name="Corre E."/>
            <person name="Pelletier E."/>
            <person name="Niang G."/>
            <person name="Scheremetjew M."/>
            <person name="Finn R."/>
            <person name="Kale V."/>
            <person name="Holt S."/>
            <person name="Cochrane G."/>
            <person name="Meng A."/>
            <person name="Brown T."/>
            <person name="Cohen L."/>
        </authorList>
    </citation>
    <scope>NUCLEOTIDE SEQUENCE</scope>
    <source>
        <strain evidence="2">CCMP2078</strain>
    </source>
</reference>
<keyword evidence="1" id="KW-1133">Transmembrane helix</keyword>
<feature type="transmembrane region" description="Helical" evidence="1">
    <location>
        <begin position="100"/>
        <end position="118"/>
    </location>
</feature>
<dbReference type="AlphaFoldDB" id="A0A7R9UBF1"/>
<name>A0A7R9UBF1_9STRA</name>
<evidence type="ECO:0000313" key="2">
    <source>
        <dbReference type="EMBL" id="CAD8259503.1"/>
    </source>
</evidence>
<keyword evidence="1" id="KW-0472">Membrane</keyword>
<protein>
    <submittedName>
        <fullName evidence="2">Uncharacterized protein</fullName>
    </submittedName>
</protein>
<proteinExistence type="predicted"/>